<dbReference type="EMBL" id="MNBE01000251">
    <property type="protein sequence ID" value="OKP12030.1"/>
    <property type="molecule type" value="Genomic_DNA"/>
</dbReference>
<protein>
    <submittedName>
        <fullName evidence="2">Uncharacterized protein</fullName>
    </submittedName>
</protein>
<dbReference type="Proteomes" id="UP000186955">
    <property type="component" value="Unassembled WGS sequence"/>
</dbReference>
<evidence type="ECO:0000313" key="2">
    <source>
        <dbReference type="EMBL" id="OKP12030.1"/>
    </source>
</evidence>
<keyword evidence="3" id="KW-1185">Reference proteome</keyword>
<dbReference type="AlphaFoldDB" id="A0A1Q5UHR8"/>
<feature type="compositionally biased region" description="Low complexity" evidence="1">
    <location>
        <begin position="202"/>
        <end position="235"/>
    </location>
</feature>
<evidence type="ECO:0000313" key="3">
    <source>
        <dbReference type="Proteomes" id="UP000186955"/>
    </source>
</evidence>
<comment type="caution">
    <text evidence="2">The sequence shown here is derived from an EMBL/GenBank/DDBJ whole genome shotgun (WGS) entry which is preliminary data.</text>
</comment>
<proteinExistence type="predicted"/>
<accession>A0A1Q5UHR8</accession>
<reference evidence="2 3" key="1">
    <citation type="submission" date="2016-10" db="EMBL/GenBank/DDBJ databases">
        <title>Genome sequence of the ascomycete fungus Penicillium subrubescens.</title>
        <authorList>
            <person name="De Vries R.P."/>
            <person name="Peng M."/>
            <person name="Dilokpimol A."/>
            <person name="Hilden K."/>
            <person name="Makela M.R."/>
            <person name="Grigoriev I."/>
            <person name="Riley R."/>
            <person name="Granchi Z."/>
        </authorList>
    </citation>
    <scope>NUCLEOTIDE SEQUENCE [LARGE SCALE GENOMIC DNA]</scope>
    <source>
        <strain evidence="2 3">CBS 132785</strain>
    </source>
</reference>
<sequence length="338" mass="34762">MATISSLISSIRTDVVSLDSVVKAYTGGSITSIQASLDELVDSVTTGATMVAEQPSLFNLDALGLVTPLHTLGSIMATTMNDLVAQNSLIARRGDRSGRYDHPRIASSVVGVADSSSSNDDDYCTNRYNDSEYSVYTHGTPSSQTIPASSTAIVSSSSTRVPSSNPVRTIQMSSATSTSTPVIPSSIPSVCIPIHTSRSLGSTPIISTSTPQFTPSTSTPAHGPSTATRSTPASSNISSSKTGQDTSTATVIQSSSSTSTGLSLYSTLLRETKTPGGNSQIAGEPTSSIPRGSGSSASISTESNAPIYTGAAVGRHFNSRMMASLALCTLMVALKPLF</sequence>
<evidence type="ECO:0000256" key="1">
    <source>
        <dbReference type="SAM" id="MobiDB-lite"/>
    </source>
</evidence>
<dbReference type="Pfam" id="PF12296">
    <property type="entry name" value="HsbA"/>
    <property type="match status" value="1"/>
</dbReference>
<dbReference type="STRING" id="1316194.A0A1Q5UHR8"/>
<feature type="compositionally biased region" description="Polar residues" evidence="1">
    <location>
        <begin position="236"/>
        <end position="245"/>
    </location>
</feature>
<feature type="compositionally biased region" description="Low complexity" evidence="1">
    <location>
        <begin position="145"/>
        <end position="184"/>
    </location>
</feature>
<feature type="region of interest" description="Disordered" evidence="1">
    <location>
        <begin position="139"/>
        <end position="184"/>
    </location>
</feature>
<dbReference type="InterPro" id="IPR021054">
    <property type="entry name" value="Cell_wall_mannoprotein_1"/>
</dbReference>
<gene>
    <name evidence="2" type="ORF">PENSUB_2388</name>
</gene>
<organism evidence="2 3">
    <name type="scientific">Penicillium subrubescens</name>
    <dbReference type="NCBI Taxonomy" id="1316194"/>
    <lineage>
        <taxon>Eukaryota</taxon>
        <taxon>Fungi</taxon>
        <taxon>Dikarya</taxon>
        <taxon>Ascomycota</taxon>
        <taxon>Pezizomycotina</taxon>
        <taxon>Eurotiomycetes</taxon>
        <taxon>Eurotiomycetidae</taxon>
        <taxon>Eurotiales</taxon>
        <taxon>Aspergillaceae</taxon>
        <taxon>Penicillium</taxon>
    </lineage>
</organism>
<feature type="region of interest" description="Disordered" evidence="1">
    <location>
        <begin position="200"/>
        <end position="254"/>
    </location>
</feature>
<feature type="compositionally biased region" description="Low complexity" evidence="1">
    <location>
        <begin position="285"/>
        <end position="302"/>
    </location>
</feature>
<feature type="region of interest" description="Disordered" evidence="1">
    <location>
        <begin position="273"/>
        <end position="302"/>
    </location>
</feature>
<name>A0A1Q5UHR8_9EURO</name>